<name>A0A9Q3CNB1_9BASI</name>
<reference evidence="1" key="1">
    <citation type="submission" date="2021-03" db="EMBL/GenBank/DDBJ databases">
        <title>Draft genome sequence of rust myrtle Austropuccinia psidii MF-1, a brazilian biotype.</title>
        <authorList>
            <person name="Quecine M.C."/>
            <person name="Pachon D.M.R."/>
            <person name="Bonatelli M.L."/>
            <person name="Correr F.H."/>
            <person name="Franceschini L.M."/>
            <person name="Leite T.F."/>
            <person name="Margarido G.R.A."/>
            <person name="Almeida C.A."/>
            <person name="Ferrarezi J.A."/>
            <person name="Labate C.A."/>
        </authorList>
    </citation>
    <scope>NUCLEOTIDE SEQUENCE</scope>
    <source>
        <strain evidence="1">MF-1</strain>
    </source>
</reference>
<organism evidence="1 2">
    <name type="scientific">Austropuccinia psidii MF-1</name>
    <dbReference type="NCBI Taxonomy" id="1389203"/>
    <lineage>
        <taxon>Eukaryota</taxon>
        <taxon>Fungi</taxon>
        <taxon>Dikarya</taxon>
        <taxon>Basidiomycota</taxon>
        <taxon>Pucciniomycotina</taxon>
        <taxon>Pucciniomycetes</taxon>
        <taxon>Pucciniales</taxon>
        <taxon>Sphaerophragmiaceae</taxon>
        <taxon>Austropuccinia</taxon>
    </lineage>
</organism>
<dbReference type="EMBL" id="AVOT02009599">
    <property type="protein sequence ID" value="MBW0488429.1"/>
    <property type="molecule type" value="Genomic_DNA"/>
</dbReference>
<protein>
    <submittedName>
        <fullName evidence="1">Uncharacterized protein</fullName>
    </submittedName>
</protein>
<accession>A0A9Q3CNB1</accession>
<keyword evidence="2" id="KW-1185">Reference proteome</keyword>
<evidence type="ECO:0000313" key="1">
    <source>
        <dbReference type="EMBL" id="MBW0488429.1"/>
    </source>
</evidence>
<sequence length="129" mass="14395">MSLKAQTHFNTIRNVWVITPHGATKQFGILTFVDEMTSTPLPGHLTPLPCLLSRLNLLPHPRPILPMLSMLRCPHHPPDEAPTLPSPLLTIFMLTECPPNMALTPHTILMLTWCPPDMPPTQLTILTLT</sequence>
<gene>
    <name evidence="1" type="ORF">O181_028144</name>
</gene>
<dbReference type="Proteomes" id="UP000765509">
    <property type="component" value="Unassembled WGS sequence"/>
</dbReference>
<proteinExistence type="predicted"/>
<comment type="caution">
    <text evidence="1">The sequence shown here is derived from an EMBL/GenBank/DDBJ whole genome shotgun (WGS) entry which is preliminary data.</text>
</comment>
<evidence type="ECO:0000313" key="2">
    <source>
        <dbReference type="Proteomes" id="UP000765509"/>
    </source>
</evidence>
<dbReference type="AlphaFoldDB" id="A0A9Q3CNB1"/>